<sequence>MDTGNLLHGNNFIIGDLFVTLVRTTEKALALSLVRCTQISENGIARGSIKTATLTNARSGVKLSGDVKILLPSSHSSAHLNLLWIWNGAYLKTPSIVPGTNVMTNHVVSISVPSHLVELMNPSIMKASDHLLPQDTVEVNSNDSTWALSDEALQTAIALLWERIKKSAVLLTSICMVSAHCDIFPYQTQEHTLFSSSPCTD</sequence>
<dbReference type="OrthoDB" id="2632672at2759"/>
<dbReference type="AlphaFoldDB" id="A0A0D0D4I0"/>
<reference evidence="2" key="2">
    <citation type="submission" date="2015-01" db="EMBL/GenBank/DDBJ databases">
        <title>Evolutionary Origins and Diversification of the Mycorrhizal Mutualists.</title>
        <authorList>
            <consortium name="DOE Joint Genome Institute"/>
            <consortium name="Mycorrhizal Genomics Consortium"/>
            <person name="Kohler A."/>
            <person name="Kuo A."/>
            <person name="Nagy L.G."/>
            <person name="Floudas D."/>
            <person name="Copeland A."/>
            <person name="Barry K.W."/>
            <person name="Cichocki N."/>
            <person name="Veneault-Fourrey C."/>
            <person name="LaButti K."/>
            <person name="Lindquist E.A."/>
            <person name="Lipzen A."/>
            <person name="Lundell T."/>
            <person name="Morin E."/>
            <person name="Murat C."/>
            <person name="Riley R."/>
            <person name="Ohm R."/>
            <person name="Sun H."/>
            <person name="Tunlid A."/>
            <person name="Henrissat B."/>
            <person name="Grigoriev I.V."/>
            <person name="Hibbett D.S."/>
            <person name="Martin F."/>
        </authorList>
    </citation>
    <scope>NUCLEOTIDE SEQUENCE [LARGE SCALE GENOMIC DNA]</scope>
    <source>
        <strain evidence="2">Ve08.2h10</strain>
    </source>
</reference>
<reference evidence="1 2" key="1">
    <citation type="submission" date="2014-04" db="EMBL/GenBank/DDBJ databases">
        <authorList>
            <consortium name="DOE Joint Genome Institute"/>
            <person name="Kuo A."/>
            <person name="Kohler A."/>
            <person name="Jargeat P."/>
            <person name="Nagy L.G."/>
            <person name="Floudas D."/>
            <person name="Copeland A."/>
            <person name="Barry K.W."/>
            <person name="Cichocki N."/>
            <person name="Veneault-Fourrey C."/>
            <person name="LaButti K."/>
            <person name="Lindquist E.A."/>
            <person name="Lipzen A."/>
            <person name="Lundell T."/>
            <person name="Morin E."/>
            <person name="Murat C."/>
            <person name="Sun H."/>
            <person name="Tunlid A."/>
            <person name="Henrissat B."/>
            <person name="Grigoriev I.V."/>
            <person name="Hibbett D.S."/>
            <person name="Martin F."/>
            <person name="Nordberg H.P."/>
            <person name="Cantor M.N."/>
            <person name="Hua S.X."/>
        </authorList>
    </citation>
    <scope>NUCLEOTIDE SEQUENCE [LARGE SCALE GENOMIC DNA]</scope>
    <source>
        <strain evidence="1 2">Ve08.2h10</strain>
    </source>
</reference>
<organism evidence="1 2">
    <name type="scientific">Paxillus rubicundulus Ve08.2h10</name>
    <dbReference type="NCBI Taxonomy" id="930991"/>
    <lineage>
        <taxon>Eukaryota</taxon>
        <taxon>Fungi</taxon>
        <taxon>Dikarya</taxon>
        <taxon>Basidiomycota</taxon>
        <taxon>Agaricomycotina</taxon>
        <taxon>Agaricomycetes</taxon>
        <taxon>Agaricomycetidae</taxon>
        <taxon>Boletales</taxon>
        <taxon>Paxilineae</taxon>
        <taxon>Paxillaceae</taxon>
        <taxon>Paxillus</taxon>
    </lineage>
</organism>
<protein>
    <submittedName>
        <fullName evidence="1">Uncharacterized protein</fullName>
    </submittedName>
</protein>
<name>A0A0D0D4I0_9AGAM</name>
<dbReference type="Proteomes" id="UP000054538">
    <property type="component" value="Unassembled WGS sequence"/>
</dbReference>
<gene>
    <name evidence="1" type="ORF">PAXRUDRAFT_149535</name>
</gene>
<evidence type="ECO:0000313" key="2">
    <source>
        <dbReference type="Proteomes" id="UP000054538"/>
    </source>
</evidence>
<accession>A0A0D0D4I0</accession>
<dbReference type="InParanoid" id="A0A0D0D4I0"/>
<keyword evidence="2" id="KW-1185">Reference proteome</keyword>
<evidence type="ECO:0000313" key="1">
    <source>
        <dbReference type="EMBL" id="KIK91427.1"/>
    </source>
</evidence>
<dbReference type="EMBL" id="KN825389">
    <property type="protein sequence ID" value="KIK91427.1"/>
    <property type="molecule type" value="Genomic_DNA"/>
</dbReference>
<dbReference type="HOGENOM" id="CLU_112990_0_0_1"/>
<proteinExistence type="predicted"/>